<evidence type="ECO:0000313" key="8">
    <source>
        <dbReference type="Proteomes" id="UP000658382"/>
    </source>
</evidence>
<feature type="domain" description="Glycosyl transferase family 28 C-terminal" evidence="6">
    <location>
        <begin position="1"/>
        <end position="147"/>
    </location>
</feature>
<dbReference type="NCBIfam" id="NF041548">
    <property type="entry name" value="PssE"/>
    <property type="match status" value="1"/>
</dbReference>
<evidence type="ECO:0000259" key="6">
    <source>
        <dbReference type="Pfam" id="PF04101"/>
    </source>
</evidence>
<organism evidence="7 8">
    <name type="scientific">Lentibacillus kapialis</name>
    <dbReference type="NCBI Taxonomy" id="340214"/>
    <lineage>
        <taxon>Bacteria</taxon>
        <taxon>Bacillati</taxon>
        <taxon>Bacillota</taxon>
        <taxon>Bacilli</taxon>
        <taxon>Bacillales</taxon>
        <taxon>Bacillaceae</taxon>
        <taxon>Lentibacillus</taxon>
    </lineage>
</organism>
<dbReference type="EMBL" id="BMNQ01000041">
    <property type="protein sequence ID" value="GGK01683.1"/>
    <property type="molecule type" value="Genomic_DNA"/>
</dbReference>
<gene>
    <name evidence="7" type="ORF">GCM10007063_25000</name>
</gene>
<evidence type="ECO:0000313" key="7">
    <source>
        <dbReference type="EMBL" id="GGK01683.1"/>
    </source>
</evidence>
<dbReference type="AlphaFoldDB" id="A0A917PZD5"/>
<reference evidence="7" key="2">
    <citation type="submission" date="2020-09" db="EMBL/GenBank/DDBJ databases">
        <authorList>
            <person name="Sun Q."/>
            <person name="Ohkuma M."/>
        </authorList>
    </citation>
    <scope>NUCLEOTIDE SEQUENCE</scope>
    <source>
        <strain evidence="7">JCM 12580</strain>
    </source>
</reference>
<proteinExistence type="inferred from homology"/>
<keyword evidence="3" id="KW-0328">Glycosyltransferase</keyword>
<sequence>MILVVLGTHELPFTRLLNEVERLKTDGIIQEDVIVQHGHTAYQSDNLILKPFVSFEEMDLLYEQARLIITHAGTGSIIMGLRKAKHVIACPRLSKYGEHNDDHQLQIVSALAGQGHMLSWEEDTRLEDVIRQIEAFQPKPFKSGREQIYELIENFIREV</sequence>
<evidence type="ECO:0000256" key="4">
    <source>
        <dbReference type="ARBA" id="ARBA00022679"/>
    </source>
</evidence>
<dbReference type="RefSeq" id="WP_188633441.1">
    <property type="nucleotide sequence ID" value="NZ_BMNQ01000041.1"/>
</dbReference>
<dbReference type="InterPro" id="IPR039042">
    <property type="entry name" value="Alg13-like"/>
</dbReference>
<comment type="similarity">
    <text evidence="2">Belongs to the glycosyltransferase 28 family.</text>
</comment>
<keyword evidence="8" id="KW-1185">Reference proteome</keyword>
<dbReference type="GO" id="GO:0006488">
    <property type="term" value="P:dolichol-linked oligosaccharide biosynthetic process"/>
    <property type="evidence" value="ECO:0007669"/>
    <property type="project" value="InterPro"/>
</dbReference>
<evidence type="ECO:0000256" key="5">
    <source>
        <dbReference type="ARBA" id="ARBA00022824"/>
    </source>
</evidence>
<evidence type="ECO:0000256" key="3">
    <source>
        <dbReference type="ARBA" id="ARBA00022676"/>
    </source>
</evidence>
<name>A0A917PZD5_9BACI</name>
<evidence type="ECO:0000256" key="2">
    <source>
        <dbReference type="ARBA" id="ARBA00006962"/>
    </source>
</evidence>
<reference evidence="7" key="1">
    <citation type="journal article" date="2014" name="Int. J. Syst. Evol. Microbiol.">
        <title>Complete genome sequence of Corynebacterium casei LMG S-19264T (=DSM 44701T), isolated from a smear-ripened cheese.</title>
        <authorList>
            <consortium name="US DOE Joint Genome Institute (JGI-PGF)"/>
            <person name="Walter F."/>
            <person name="Albersmeier A."/>
            <person name="Kalinowski J."/>
            <person name="Ruckert C."/>
        </authorList>
    </citation>
    <scope>NUCLEOTIDE SEQUENCE</scope>
    <source>
        <strain evidence="7">JCM 12580</strain>
    </source>
</reference>
<dbReference type="InterPro" id="IPR007235">
    <property type="entry name" value="Glyco_trans_28_C"/>
</dbReference>
<protein>
    <submittedName>
        <fullName evidence="7">Beta-1,4-galactosyltransferase</fullName>
    </submittedName>
</protein>
<comment type="caution">
    <text evidence="7">The sequence shown here is derived from an EMBL/GenBank/DDBJ whole genome shotgun (WGS) entry which is preliminary data.</text>
</comment>
<dbReference type="Proteomes" id="UP000658382">
    <property type="component" value="Unassembled WGS sequence"/>
</dbReference>
<dbReference type="PANTHER" id="PTHR12867">
    <property type="entry name" value="GLYCOSYL TRANSFERASE-RELATED"/>
    <property type="match status" value="1"/>
</dbReference>
<keyword evidence="5" id="KW-0256">Endoplasmic reticulum</keyword>
<accession>A0A917PZD5</accession>
<comment type="subcellular location">
    <subcellularLocation>
        <location evidence="1">Endoplasmic reticulum</location>
    </subcellularLocation>
</comment>
<dbReference type="Gene3D" id="3.40.50.2000">
    <property type="entry name" value="Glycogen Phosphorylase B"/>
    <property type="match status" value="1"/>
</dbReference>
<dbReference type="SUPFAM" id="SSF53756">
    <property type="entry name" value="UDP-Glycosyltransferase/glycogen phosphorylase"/>
    <property type="match status" value="1"/>
</dbReference>
<keyword evidence="4" id="KW-0808">Transferase</keyword>
<evidence type="ECO:0000256" key="1">
    <source>
        <dbReference type="ARBA" id="ARBA00004240"/>
    </source>
</evidence>
<dbReference type="Pfam" id="PF04101">
    <property type="entry name" value="Glyco_tran_28_C"/>
    <property type="match status" value="1"/>
</dbReference>
<dbReference type="PANTHER" id="PTHR12867:SF6">
    <property type="entry name" value="N-ACETYLGLUCOSAMINYLDIPHOSPHODOLICHOL N-ACETYLGLUCOSAMINYLTRANSFERASE"/>
    <property type="match status" value="1"/>
</dbReference>
<dbReference type="InterPro" id="IPR048097">
    <property type="entry name" value="Cps14G-like"/>
</dbReference>
<dbReference type="GO" id="GO:0016758">
    <property type="term" value="F:hexosyltransferase activity"/>
    <property type="evidence" value="ECO:0007669"/>
    <property type="project" value="InterPro"/>
</dbReference>